<dbReference type="InterPro" id="IPR027785">
    <property type="entry name" value="UvrD-like_helicase_C"/>
</dbReference>
<evidence type="ECO:0000256" key="2">
    <source>
        <dbReference type="ARBA" id="ARBA00022840"/>
    </source>
</evidence>
<dbReference type="CDD" id="cd17933">
    <property type="entry name" value="DEXSc_RecD-like"/>
    <property type="match status" value="1"/>
</dbReference>
<dbReference type="EMBL" id="CP103423">
    <property type="protein sequence ID" value="UWD34270.1"/>
    <property type="molecule type" value="Genomic_DNA"/>
</dbReference>
<keyword evidence="1" id="KW-0547">Nucleotide-binding</keyword>
<evidence type="ECO:0000259" key="3">
    <source>
        <dbReference type="SMART" id="SM00382"/>
    </source>
</evidence>
<evidence type="ECO:0000313" key="5">
    <source>
        <dbReference type="Proteomes" id="UP001058364"/>
    </source>
</evidence>
<dbReference type="SUPFAM" id="SSF52540">
    <property type="entry name" value="P-loop containing nucleoside triphosphate hydrolases"/>
    <property type="match status" value="2"/>
</dbReference>
<dbReference type="InterPro" id="IPR050534">
    <property type="entry name" value="Coronavir_polyprotein_1ab"/>
</dbReference>
<proteinExistence type="predicted"/>
<keyword evidence="5" id="KW-1185">Reference proteome</keyword>
<dbReference type="Gene3D" id="3.40.50.300">
    <property type="entry name" value="P-loop containing nucleotide triphosphate hydrolases"/>
    <property type="match status" value="2"/>
</dbReference>
<protein>
    <submittedName>
        <fullName evidence="4">AAA family ATPase</fullName>
    </submittedName>
</protein>
<dbReference type="RefSeq" id="WP_027123357.1">
    <property type="nucleotide sequence ID" value="NZ_CP103423.1"/>
</dbReference>
<evidence type="ECO:0000313" key="4">
    <source>
        <dbReference type="EMBL" id="UWD34270.1"/>
    </source>
</evidence>
<dbReference type="Pfam" id="PF13245">
    <property type="entry name" value="AAA_19"/>
    <property type="match status" value="1"/>
</dbReference>
<dbReference type="Pfam" id="PF13538">
    <property type="entry name" value="UvrD_C_2"/>
    <property type="match status" value="1"/>
</dbReference>
<feature type="domain" description="AAA+ ATPase" evidence="3">
    <location>
        <begin position="324"/>
        <end position="473"/>
    </location>
</feature>
<dbReference type="Gene3D" id="2.30.30.940">
    <property type="match status" value="1"/>
</dbReference>
<dbReference type="Pfam" id="PF18335">
    <property type="entry name" value="SH3_13"/>
    <property type="match status" value="1"/>
</dbReference>
<name>A0ABY5TVM4_9BACT</name>
<evidence type="ECO:0000256" key="1">
    <source>
        <dbReference type="ARBA" id="ARBA00022741"/>
    </source>
</evidence>
<keyword evidence="2" id="KW-0067">ATP-binding</keyword>
<reference evidence="4" key="1">
    <citation type="submission" date="2022-08" db="EMBL/GenBank/DDBJ databases">
        <title>Complete genome sequence of Mycoplasma molare type strain H 542.</title>
        <authorList>
            <person name="Spergser J."/>
        </authorList>
    </citation>
    <scope>NUCLEOTIDE SEQUENCE</scope>
    <source>
        <strain evidence="4">H 542</strain>
    </source>
</reference>
<gene>
    <name evidence="4" type="ORF">NX772_00345</name>
</gene>
<dbReference type="InterPro" id="IPR027417">
    <property type="entry name" value="P-loop_NTPase"/>
</dbReference>
<dbReference type="CDD" id="cd18809">
    <property type="entry name" value="SF1_C_RecD"/>
    <property type="match status" value="1"/>
</dbReference>
<dbReference type="Proteomes" id="UP001058364">
    <property type="component" value="Chromosome"/>
</dbReference>
<dbReference type="PANTHER" id="PTHR43788:SF6">
    <property type="entry name" value="DNA HELICASE B"/>
    <property type="match status" value="1"/>
</dbReference>
<dbReference type="InterPro" id="IPR041451">
    <property type="entry name" value="RecD2_SH13"/>
</dbReference>
<accession>A0ABY5TVM4</accession>
<organism evidence="4 5">
    <name type="scientific">Mesomycoplasma molare</name>
    <dbReference type="NCBI Taxonomy" id="171288"/>
    <lineage>
        <taxon>Bacteria</taxon>
        <taxon>Bacillati</taxon>
        <taxon>Mycoplasmatota</taxon>
        <taxon>Mycoplasmoidales</taxon>
        <taxon>Metamycoplasmataceae</taxon>
        <taxon>Mesomycoplasma</taxon>
    </lineage>
</organism>
<dbReference type="Pfam" id="PF14490">
    <property type="entry name" value="HHH_RecD2"/>
    <property type="match status" value="1"/>
</dbReference>
<dbReference type="InterPro" id="IPR003593">
    <property type="entry name" value="AAA+_ATPase"/>
</dbReference>
<dbReference type="SMART" id="SM00382">
    <property type="entry name" value="AAA"/>
    <property type="match status" value="1"/>
</dbReference>
<sequence>MQEFIVEISFLIFSNTNKTYFVYKAKNADNKIMNLISYIPLELKKKYKISATKLTNSKYQDSYEINKFEQIIKEEKNTIINFFSSKTFPGIGKKIATKIYEIWGDNTIKILKSNPELILESNNNIPESKAKIIFNKLNSFSLEDEIYEFFISNNLMNLYFKIKENYKMPSFWKILKEDPFILLESDNDFNFYDVDLMAKKLGFDDDKNRLEYLILYKIKLYLLKNSNTVLEKNEFKAIWSLVNKEENIEPQHFFEIIKKLINKNKIVLISENHYTISIFLDEEKFILETFESIYNKKENNSFQIPKVQDKFDNIQKEAIESVFLNNLVIITGGPGTGKTEILKEIYLSLAKIYDKDKMVILTPTGRAAYLIKEKSGLDAKTIHSFLDVSKKGEEFIFLESEPKKINVLIIDEFSMVSQHLFFNLLKNIDLAYVKKIIIIGDKDQLPSIEYGNLLADFLEIPMFKINILKNNYRQKDKQEIITFSQSINKGIVPSIKNQNVFLIETSIQDFFQILDSELNILLKEYTINDWIIMAPIYEGEVGINKINNFIQNKLFDREKNKHFIIETKSGEKVFFENDKVMQLKNDYNEDISNGEIGYIETFREFNKKLDFVVVNFNNKLIKYNREQFLEQITLSYSVSVHKFQGSEVPIALFVLFKQNSYLLTKKLFYTGVTRAKDEIKIIGEKEALEYATNNLDKERKTNIKFLAKK</sequence>
<dbReference type="PANTHER" id="PTHR43788">
    <property type="entry name" value="DNA2/NAM7 HELICASE FAMILY MEMBER"/>
    <property type="match status" value="1"/>
</dbReference>
<dbReference type="InterPro" id="IPR029493">
    <property type="entry name" value="RecD2-like_HHH"/>
</dbReference>